<sequence length="397" mass="44244">MLYSVRPRGLVLHTSRFNYFFSCRYYSSAKPCDPLRILFCGSDEFSIASLNALYNERVESPDTIASIDVVCRPGKPVGRAMKTIREVPIKAAANELSLPIHELDTFTRWTPPKPQGEPINLIIAVSFGLFIPPRILKGAKYGGLNVHPSLLPDFRGAAPLHHTLLAGDKTTGVTLQTLDSAKFDHGLILDQTPAPGFPIPDPESCDLPRLLKLASTMGAEMLIKGIRNRLFVPPLNPLIRQTTLEGRELRPASKIKPENRHVAWNSWNWDAIRRRQIVLGALWSTAATSPTIPGEEHFVRRKRIIFGNMKLVDSTRLTDDIPFTKPGVPFTFKDPTNKRDEGRLFVFTSDGKLLEIEEMKVEGDRMAPAYRAALKAKLVDPVAARSSMHSAFHGPLL</sequence>
<dbReference type="GO" id="GO:0005739">
    <property type="term" value="C:mitochondrion"/>
    <property type="evidence" value="ECO:0007669"/>
    <property type="project" value="TreeGrafter"/>
</dbReference>
<dbReference type="InterPro" id="IPR002376">
    <property type="entry name" value="Formyl_transf_N"/>
</dbReference>
<reference evidence="3" key="1">
    <citation type="submission" date="2014-02" db="EMBL/GenBank/DDBJ databases">
        <title>The Genome Sequence of Trichophyton rubrum (morphotype fischeri) CBS 288.86.</title>
        <authorList>
            <consortium name="The Broad Institute Genomics Platform"/>
            <person name="Cuomo C.A."/>
            <person name="White T.C."/>
            <person name="Graser Y."/>
            <person name="Martinez-Rossi N."/>
            <person name="Heitman J."/>
            <person name="Young S.K."/>
            <person name="Zeng Q."/>
            <person name="Gargeya S."/>
            <person name="Abouelleil A."/>
            <person name="Alvarado L."/>
            <person name="Chapman S.B."/>
            <person name="Gainer-Dewar J."/>
            <person name="Goldberg J."/>
            <person name="Griggs A."/>
            <person name="Gujja S."/>
            <person name="Hansen M."/>
            <person name="Howarth C."/>
            <person name="Imamovic A."/>
            <person name="Larimer J."/>
            <person name="Martinez D."/>
            <person name="Murphy C."/>
            <person name="Pearson M.D."/>
            <person name="Persinoti G."/>
            <person name="Poon T."/>
            <person name="Priest M."/>
            <person name="Roberts A.D."/>
            <person name="Saif S."/>
            <person name="Shea T.D."/>
            <person name="Sykes S.N."/>
            <person name="Wortman J."/>
            <person name="Nusbaum C."/>
            <person name="Birren B."/>
        </authorList>
    </citation>
    <scope>NUCLEOTIDE SEQUENCE [LARGE SCALE GENOMIC DNA]</scope>
    <source>
        <strain evidence="3">CBS 288.86</strain>
    </source>
</reference>
<gene>
    <name evidence="3" type="ORF">H103_01164</name>
</gene>
<evidence type="ECO:0000256" key="1">
    <source>
        <dbReference type="ARBA" id="ARBA00012261"/>
    </source>
</evidence>
<dbReference type="CDD" id="cd08646">
    <property type="entry name" value="FMT_core_Met-tRNA-FMT_N"/>
    <property type="match status" value="1"/>
</dbReference>
<dbReference type="PANTHER" id="PTHR11138">
    <property type="entry name" value="METHIONYL-TRNA FORMYLTRANSFERASE"/>
    <property type="match status" value="1"/>
</dbReference>
<evidence type="ECO:0000313" key="3">
    <source>
        <dbReference type="EMBL" id="EZF56459.1"/>
    </source>
</evidence>
<dbReference type="Gene3D" id="3.40.50.12230">
    <property type="match status" value="1"/>
</dbReference>
<dbReference type="OrthoDB" id="10268103at2759"/>
<dbReference type="PANTHER" id="PTHR11138:SF5">
    <property type="entry name" value="METHIONYL-TRNA FORMYLTRANSFERASE, MITOCHONDRIAL"/>
    <property type="match status" value="1"/>
</dbReference>
<name>A0A022WDQ1_TRIRU</name>
<protein>
    <recommendedName>
        <fullName evidence="1">methionyl-tRNA formyltransferase</fullName>
        <ecNumber evidence="1">2.1.2.9</ecNumber>
    </recommendedName>
</protein>
<dbReference type="Pfam" id="PF00551">
    <property type="entry name" value="Formyl_trans_N"/>
    <property type="match status" value="1"/>
</dbReference>
<accession>A0A022WDQ1</accession>
<dbReference type="EMBL" id="KK207720">
    <property type="protein sequence ID" value="EZF56459.1"/>
    <property type="molecule type" value="Genomic_DNA"/>
</dbReference>
<feature type="domain" description="Formyl transferase N-terminal" evidence="2">
    <location>
        <begin position="36"/>
        <end position="193"/>
    </location>
</feature>
<organism evidence="3">
    <name type="scientific">Trichophyton rubrum CBS 288.86</name>
    <dbReference type="NCBI Taxonomy" id="1215330"/>
    <lineage>
        <taxon>Eukaryota</taxon>
        <taxon>Fungi</taxon>
        <taxon>Dikarya</taxon>
        <taxon>Ascomycota</taxon>
        <taxon>Pezizomycotina</taxon>
        <taxon>Eurotiomycetes</taxon>
        <taxon>Eurotiomycetidae</taxon>
        <taxon>Onygenales</taxon>
        <taxon>Arthrodermataceae</taxon>
        <taxon>Trichophyton</taxon>
    </lineage>
</organism>
<dbReference type="EC" id="2.1.2.9" evidence="1"/>
<dbReference type="GO" id="GO:0004479">
    <property type="term" value="F:methionyl-tRNA formyltransferase activity"/>
    <property type="evidence" value="ECO:0007669"/>
    <property type="project" value="UniProtKB-EC"/>
</dbReference>
<evidence type="ECO:0000259" key="2">
    <source>
        <dbReference type="Pfam" id="PF00551"/>
    </source>
</evidence>
<dbReference type="SUPFAM" id="SSF53328">
    <property type="entry name" value="Formyltransferase"/>
    <property type="match status" value="1"/>
</dbReference>
<dbReference type="Proteomes" id="UP000023758">
    <property type="component" value="Unassembled WGS sequence"/>
</dbReference>
<dbReference type="InterPro" id="IPR041711">
    <property type="entry name" value="Met-tRNA-FMT_N"/>
</dbReference>
<dbReference type="HOGENOM" id="CLU_033347_0_2_1"/>
<dbReference type="InterPro" id="IPR036477">
    <property type="entry name" value="Formyl_transf_N_sf"/>
</dbReference>
<proteinExistence type="predicted"/>
<dbReference type="AlphaFoldDB" id="A0A022WDQ1"/>